<keyword evidence="2" id="KW-0378">Hydrolase</keyword>
<protein>
    <submittedName>
        <fullName evidence="2">Glyoxylase-like metal-dependent hydrolase (Beta-lactamase superfamily II)</fullName>
    </submittedName>
</protein>
<reference evidence="2 3" key="1">
    <citation type="submission" date="2019-07" db="EMBL/GenBank/DDBJ databases">
        <title>Genomic Encyclopedia of Type Strains, Phase IV (KMG-IV): sequencing the most valuable type-strain genomes for metagenomic binning, comparative biology and taxonomic classification.</title>
        <authorList>
            <person name="Goeker M."/>
        </authorList>
    </citation>
    <scope>NUCLEOTIDE SEQUENCE [LARGE SCALE GENOMIC DNA]</scope>
    <source>
        <strain evidence="2 3">SS015</strain>
    </source>
</reference>
<keyword evidence="3" id="KW-1185">Reference proteome</keyword>
<dbReference type="EMBL" id="VNIB01000016">
    <property type="protein sequence ID" value="TYO95820.1"/>
    <property type="molecule type" value="Genomic_DNA"/>
</dbReference>
<dbReference type="Pfam" id="PF00753">
    <property type="entry name" value="Lactamase_B"/>
    <property type="match status" value="1"/>
</dbReference>
<dbReference type="InterPro" id="IPR036866">
    <property type="entry name" value="RibonucZ/Hydroxyglut_hydro"/>
</dbReference>
<dbReference type="Gene3D" id="3.60.15.10">
    <property type="entry name" value="Ribonuclease Z/Hydroxyacylglutathione hydrolase-like"/>
    <property type="match status" value="1"/>
</dbReference>
<dbReference type="RefSeq" id="WP_148896963.1">
    <property type="nucleotide sequence ID" value="NZ_VNIB01000016.1"/>
</dbReference>
<dbReference type="AlphaFoldDB" id="A0A5D3WGV8"/>
<proteinExistence type="predicted"/>
<evidence type="ECO:0000313" key="2">
    <source>
        <dbReference type="EMBL" id="TYO95820.1"/>
    </source>
</evidence>
<gene>
    <name evidence="2" type="ORF">EDC39_11627</name>
</gene>
<accession>A0A5D3WGV8</accession>
<evidence type="ECO:0000259" key="1">
    <source>
        <dbReference type="SMART" id="SM00849"/>
    </source>
</evidence>
<dbReference type="InterPro" id="IPR050855">
    <property type="entry name" value="NDM-1-like"/>
</dbReference>
<dbReference type="SMART" id="SM00849">
    <property type="entry name" value="Lactamase_B"/>
    <property type="match status" value="1"/>
</dbReference>
<dbReference type="OrthoDB" id="9802248at2"/>
<name>A0A5D3WGV8_9BACT</name>
<comment type="caution">
    <text evidence="2">The sequence shown here is derived from an EMBL/GenBank/DDBJ whole genome shotgun (WGS) entry which is preliminary data.</text>
</comment>
<feature type="domain" description="Metallo-beta-lactamase" evidence="1">
    <location>
        <begin position="23"/>
        <end position="197"/>
    </location>
</feature>
<dbReference type="InterPro" id="IPR001279">
    <property type="entry name" value="Metallo-B-lactamas"/>
</dbReference>
<dbReference type="PANTHER" id="PTHR42951">
    <property type="entry name" value="METALLO-BETA-LACTAMASE DOMAIN-CONTAINING"/>
    <property type="match status" value="1"/>
</dbReference>
<dbReference type="SUPFAM" id="SSF56281">
    <property type="entry name" value="Metallo-hydrolase/oxidoreductase"/>
    <property type="match status" value="1"/>
</dbReference>
<dbReference type="GO" id="GO:0016787">
    <property type="term" value="F:hydrolase activity"/>
    <property type="evidence" value="ECO:0007669"/>
    <property type="project" value="UniProtKB-KW"/>
</dbReference>
<dbReference type="Proteomes" id="UP000324159">
    <property type="component" value="Unassembled WGS sequence"/>
</dbReference>
<evidence type="ECO:0000313" key="3">
    <source>
        <dbReference type="Proteomes" id="UP000324159"/>
    </source>
</evidence>
<organism evidence="2 3">
    <name type="scientific">Geothermobacter ehrlichii</name>
    <dbReference type="NCBI Taxonomy" id="213224"/>
    <lineage>
        <taxon>Bacteria</taxon>
        <taxon>Pseudomonadati</taxon>
        <taxon>Thermodesulfobacteriota</taxon>
        <taxon>Desulfuromonadia</taxon>
        <taxon>Desulfuromonadales</taxon>
        <taxon>Geothermobacteraceae</taxon>
        <taxon>Geothermobacter</taxon>
    </lineage>
</organism>
<sequence>MGIVQRIHCGEVEGLRAGRFDRGVNTAAICYRFGTALIDSGCANRWRQVRRFVRERPLTHLLLTHHHEDHSGNAARIQKMTGARVLAPALALRPLASGWRMYPYQHLLFGRPKRLQAETVPDSIELEGGYRLQVLAAQGHAADLVCYLEPERGWLFSGDLFIAEKTRYLRRDEDLALLLQSLKKVLRYDFQTIFCGHRGVITDGKRALAAKLAYLEELCAKVRELSRQGVPAKAITRRLLGREDVVSLVTGFQFTKGNLVRACLQCVDQSDFL</sequence>